<dbReference type="Pfam" id="PF00126">
    <property type="entry name" value="HTH_1"/>
    <property type="match status" value="1"/>
</dbReference>
<feature type="domain" description="HTH lysR-type" evidence="5">
    <location>
        <begin position="1"/>
        <end position="59"/>
    </location>
</feature>
<evidence type="ECO:0000259" key="5">
    <source>
        <dbReference type="PROSITE" id="PS50931"/>
    </source>
</evidence>
<protein>
    <submittedName>
        <fullName evidence="6">HTH-type transcriptional regulator DmlR</fullName>
    </submittedName>
</protein>
<evidence type="ECO:0000256" key="1">
    <source>
        <dbReference type="ARBA" id="ARBA00009437"/>
    </source>
</evidence>
<name>A0A6S7C2I1_9BURK</name>
<sequence>MNVMQAMRVFLRVSETGSFGRAATSLDISNAAVTRYVALLETHLKTRLLNRTTRSVSLTEAGREYAQGCREVLARVEEIESSIGDSSATPSGTLRIVASTSFSLGGLTPMLSAYRGQFPEVRLHVILLNRRVDLVEEGFDAGIVSPHLVTSGSLVHRPLMSIHATIVAAPRYLAHKGKPDAPDALTRHSVLGPSSHLRDNVWTFEGPQGITRHVTLELDYASNDAAMLRHAAIAGMGIALLPESLVQADIASGTLTRVLPAFRPADAGSEVSIVYPGRRHLSAKTRTFVEFAINHFRHTEERASPRHEAIACAA</sequence>
<dbReference type="InterPro" id="IPR036390">
    <property type="entry name" value="WH_DNA-bd_sf"/>
</dbReference>
<dbReference type="Pfam" id="PF03466">
    <property type="entry name" value="LysR_substrate"/>
    <property type="match status" value="1"/>
</dbReference>
<evidence type="ECO:0000313" key="7">
    <source>
        <dbReference type="Proteomes" id="UP000494115"/>
    </source>
</evidence>
<dbReference type="InterPro" id="IPR005119">
    <property type="entry name" value="LysR_subst-bd"/>
</dbReference>
<dbReference type="AlphaFoldDB" id="A0A6S7C2I1"/>
<dbReference type="RefSeq" id="WP_175103393.1">
    <property type="nucleotide sequence ID" value="NZ_CADIKM010000003.1"/>
</dbReference>
<dbReference type="EMBL" id="CADIKM010000003">
    <property type="protein sequence ID" value="CAB3779528.1"/>
    <property type="molecule type" value="Genomic_DNA"/>
</dbReference>
<dbReference type="InterPro" id="IPR000847">
    <property type="entry name" value="LysR_HTH_N"/>
</dbReference>
<comment type="similarity">
    <text evidence="1">Belongs to the LysR transcriptional regulatory family.</text>
</comment>
<dbReference type="PROSITE" id="PS50931">
    <property type="entry name" value="HTH_LYSR"/>
    <property type="match status" value="1"/>
</dbReference>
<reference evidence="6 7" key="1">
    <citation type="submission" date="2020-04" db="EMBL/GenBank/DDBJ databases">
        <authorList>
            <person name="De Canck E."/>
        </authorList>
    </citation>
    <scope>NUCLEOTIDE SEQUENCE [LARGE SCALE GENOMIC DNA]</scope>
    <source>
        <strain evidence="6 7">LMG 28138</strain>
    </source>
</reference>
<keyword evidence="3" id="KW-0238">DNA-binding</keyword>
<dbReference type="PANTHER" id="PTHR30537:SF5">
    <property type="entry name" value="HTH-TYPE TRANSCRIPTIONAL ACTIVATOR TTDR-RELATED"/>
    <property type="match status" value="1"/>
</dbReference>
<evidence type="ECO:0000256" key="2">
    <source>
        <dbReference type="ARBA" id="ARBA00023015"/>
    </source>
</evidence>
<dbReference type="SUPFAM" id="SSF53850">
    <property type="entry name" value="Periplasmic binding protein-like II"/>
    <property type="match status" value="1"/>
</dbReference>
<organism evidence="6 7">
    <name type="scientific">Pararobbsia alpina</name>
    <dbReference type="NCBI Taxonomy" id="621374"/>
    <lineage>
        <taxon>Bacteria</taxon>
        <taxon>Pseudomonadati</taxon>
        <taxon>Pseudomonadota</taxon>
        <taxon>Betaproteobacteria</taxon>
        <taxon>Burkholderiales</taxon>
        <taxon>Burkholderiaceae</taxon>
        <taxon>Pararobbsia</taxon>
    </lineage>
</organism>
<dbReference type="InterPro" id="IPR036388">
    <property type="entry name" value="WH-like_DNA-bd_sf"/>
</dbReference>
<dbReference type="GO" id="GO:0003677">
    <property type="term" value="F:DNA binding"/>
    <property type="evidence" value="ECO:0007669"/>
    <property type="project" value="UniProtKB-KW"/>
</dbReference>
<dbReference type="PANTHER" id="PTHR30537">
    <property type="entry name" value="HTH-TYPE TRANSCRIPTIONAL REGULATOR"/>
    <property type="match status" value="1"/>
</dbReference>
<gene>
    <name evidence="6" type="primary">dmlR_3</name>
    <name evidence="6" type="ORF">LMG28138_00838</name>
</gene>
<dbReference type="CDD" id="cd08422">
    <property type="entry name" value="PBP2_CrgA_like"/>
    <property type="match status" value="1"/>
</dbReference>
<dbReference type="FunFam" id="1.10.10.10:FF:000001">
    <property type="entry name" value="LysR family transcriptional regulator"/>
    <property type="match status" value="1"/>
</dbReference>
<dbReference type="InterPro" id="IPR058163">
    <property type="entry name" value="LysR-type_TF_proteobact-type"/>
</dbReference>
<evidence type="ECO:0000256" key="3">
    <source>
        <dbReference type="ARBA" id="ARBA00023125"/>
    </source>
</evidence>
<dbReference type="GO" id="GO:0003700">
    <property type="term" value="F:DNA-binding transcription factor activity"/>
    <property type="evidence" value="ECO:0007669"/>
    <property type="project" value="InterPro"/>
</dbReference>
<keyword evidence="7" id="KW-1185">Reference proteome</keyword>
<accession>A0A6S7C2I1</accession>
<keyword evidence="2" id="KW-0805">Transcription regulation</keyword>
<dbReference type="Gene3D" id="3.40.190.290">
    <property type="match status" value="1"/>
</dbReference>
<dbReference type="Gene3D" id="1.10.10.10">
    <property type="entry name" value="Winged helix-like DNA-binding domain superfamily/Winged helix DNA-binding domain"/>
    <property type="match status" value="1"/>
</dbReference>
<evidence type="ECO:0000256" key="4">
    <source>
        <dbReference type="ARBA" id="ARBA00023163"/>
    </source>
</evidence>
<evidence type="ECO:0000313" key="6">
    <source>
        <dbReference type="EMBL" id="CAB3779528.1"/>
    </source>
</evidence>
<proteinExistence type="inferred from homology"/>
<keyword evidence="4" id="KW-0804">Transcription</keyword>
<dbReference type="Proteomes" id="UP000494115">
    <property type="component" value="Unassembled WGS sequence"/>
</dbReference>
<dbReference type="SUPFAM" id="SSF46785">
    <property type="entry name" value="Winged helix' DNA-binding domain"/>
    <property type="match status" value="1"/>
</dbReference>